<accession>A0A1I3WT74</accession>
<dbReference type="RefSeq" id="WP_091678007.1">
    <property type="nucleotide sequence ID" value="NZ_FOSN01000002.1"/>
</dbReference>
<keyword evidence="2 4" id="KW-0378">Hydrolase</keyword>
<dbReference type="Gene3D" id="3.40.50.200">
    <property type="entry name" value="Peptidase S8/S53 domain"/>
    <property type="match status" value="1"/>
</dbReference>
<evidence type="ECO:0000259" key="5">
    <source>
        <dbReference type="PROSITE" id="PS51695"/>
    </source>
</evidence>
<evidence type="ECO:0000313" key="6">
    <source>
        <dbReference type="EMBL" id="SFK10715.1"/>
    </source>
</evidence>
<proteinExistence type="predicted"/>
<feature type="binding site" evidence="4">
    <location>
        <position position="420"/>
    </location>
    <ligand>
        <name>Ca(2+)</name>
        <dbReference type="ChEBI" id="CHEBI:29108"/>
    </ligand>
</feature>
<feature type="active site" description="Charge relay system" evidence="4">
    <location>
        <position position="185"/>
    </location>
</feature>
<dbReference type="Proteomes" id="UP000198755">
    <property type="component" value="Unassembled WGS sequence"/>
</dbReference>
<dbReference type="PROSITE" id="PS00138">
    <property type="entry name" value="SUBTILASE_SER"/>
    <property type="match status" value="1"/>
</dbReference>
<keyword evidence="4" id="KW-0479">Metal-binding</keyword>
<dbReference type="EMBL" id="FOSN01000002">
    <property type="protein sequence ID" value="SFK10715.1"/>
    <property type="molecule type" value="Genomic_DNA"/>
</dbReference>
<feature type="binding site" evidence="4">
    <location>
        <position position="402"/>
    </location>
    <ligand>
        <name>Ca(2+)</name>
        <dbReference type="ChEBI" id="CHEBI:29108"/>
    </ligand>
</feature>
<dbReference type="AlphaFoldDB" id="A0A1I3WT74"/>
<keyword evidence="4" id="KW-0106">Calcium</keyword>
<dbReference type="InterPro" id="IPR023828">
    <property type="entry name" value="Peptidase_S8_Ser-AS"/>
</dbReference>
<evidence type="ECO:0000313" key="7">
    <source>
        <dbReference type="Proteomes" id="UP000198755"/>
    </source>
</evidence>
<feature type="active site" description="Charge relay system" evidence="4">
    <location>
        <position position="361"/>
    </location>
</feature>
<dbReference type="PANTHER" id="PTHR14218">
    <property type="entry name" value="PROTEASE S8 TRIPEPTIDYL PEPTIDASE I CLN2"/>
    <property type="match status" value="1"/>
</dbReference>
<reference evidence="6 7" key="1">
    <citation type="submission" date="2016-10" db="EMBL/GenBank/DDBJ databases">
        <authorList>
            <person name="de Groot N.N."/>
        </authorList>
    </citation>
    <scope>NUCLEOTIDE SEQUENCE [LARGE SCALE GENOMIC DNA]</scope>
    <source>
        <strain evidence="6 7">NE2</strain>
    </source>
</reference>
<feature type="binding site" evidence="4">
    <location>
        <position position="401"/>
    </location>
    <ligand>
        <name>Ca(2+)</name>
        <dbReference type="ChEBI" id="CHEBI:29108"/>
    </ligand>
</feature>
<sequence>MKKVPFFCALAVAGLFPETYIWSQTASQSHVAHARMFAPGTIVSPSSNARIRNEDGGKASTNLKILSLADNAAPPHLKAAAVSVPPVAGYFFETPASLACVYQLVPVTQPGCNPNLVATNVTGGSRAIAIVDAFDYPAAMSDLARFSSQFGLPAPTSSNFQVVFAAGTRPPDGSGSGWDIEAALDIEYAHGLAPKAKLYLVEAASDAFSDMFAAVKKASQLVAAAGGGEVSMSWGGAEFASEKTLDSHMTTQNVVYFASSGDSPGTSYPCVSPNVVCVGGTGNSRNQVTGKLGGEVAWNDTGGGTSLYESRPEYQNPISSIIGSKRAVPDVAAVADPRTGVWVYNSTYDGAGAWFTVGGTSVASPVMAGIVNSSGHFHQSSIAALTSIYSTVGAVGAGWNDVTSGACGYYDGLLAKQGWDACTGVGTPRGTSFKLAF</sequence>
<feature type="active site" description="Charge relay system" evidence="4">
    <location>
        <position position="181"/>
    </location>
</feature>
<dbReference type="OrthoDB" id="9002785at2"/>
<protein>
    <recommendedName>
        <fullName evidence="5">Peptidase S53 domain-containing protein</fullName>
    </recommendedName>
</protein>
<name>A0A1I3WT74_9HYPH</name>
<dbReference type="STRING" id="1612308.SAMN05444581_102127"/>
<keyword evidence="7" id="KW-1185">Reference proteome</keyword>
<dbReference type="SUPFAM" id="SSF52743">
    <property type="entry name" value="Subtilisin-like"/>
    <property type="match status" value="1"/>
</dbReference>
<organism evidence="6 7">
    <name type="scientific">Methylocapsa palsarum</name>
    <dbReference type="NCBI Taxonomy" id="1612308"/>
    <lineage>
        <taxon>Bacteria</taxon>
        <taxon>Pseudomonadati</taxon>
        <taxon>Pseudomonadota</taxon>
        <taxon>Alphaproteobacteria</taxon>
        <taxon>Hyphomicrobiales</taxon>
        <taxon>Beijerinckiaceae</taxon>
        <taxon>Methylocapsa</taxon>
    </lineage>
</organism>
<feature type="binding site" evidence="4">
    <location>
        <position position="418"/>
    </location>
    <ligand>
        <name>Ca(2+)</name>
        <dbReference type="ChEBI" id="CHEBI:29108"/>
    </ligand>
</feature>
<dbReference type="InterPro" id="IPR030400">
    <property type="entry name" value="Sedolisin_dom"/>
</dbReference>
<dbReference type="PROSITE" id="PS51695">
    <property type="entry name" value="SEDOLISIN"/>
    <property type="match status" value="1"/>
</dbReference>
<feature type="domain" description="Peptidase S53" evidence="5">
    <location>
        <begin position="107"/>
        <end position="437"/>
    </location>
</feature>
<dbReference type="PANTHER" id="PTHR14218:SF15">
    <property type="entry name" value="TRIPEPTIDYL-PEPTIDASE 1"/>
    <property type="match status" value="1"/>
</dbReference>
<comment type="cofactor">
    <cofactor evidence="4">
        <name>Ca(2+)</name>
        <dbReference type="ChEBI" id="CHEBI:29108"/>
    </cofactor>
    <text evidence="4">Binds 1 Ca(2+) ion per subunit.</text>
</comment>
<dbReference type="GO" id="GO:0008240">
    <property type="term" value="F:tripeptidyl-peptidase activity"/>
    <property type="evidence" value="ECO:0007669"/>
    <property type="project" value="TreeGrafter"/>
</dbReference>
<dbReference type="InterPro" id="IPR036852">
    <property type="entry name" value="Peptidase_S8/S53_dom_sf"/>
</dbReference>
<evidence type="ECO:0000256" key="2">
    <source>
        <dbReference type="ARBA" id="ARBA00022801"/>
    </source>
</evidence>
<dbReference type="GO" id="GO:0006508">
    <property type="term" value="P:proteolysis"/>
    <property type="evidence" value="ECO:0007669"/>
    <property type="project" value="UniProtKB-KW"/>
</dbReference>
<dbReference type="GO" id="GO:0046872">
    <property type="term" value="F:metal ion binding"/>
    <property type="evidence" value="ECO:0007669"/>
    <property type="project" value="UniProtKB-UniRule"/>
</dbReference>
<keyword evidence="1 4" id="KW-0645">Protease</keyword>
<dbReference type="CDD" id="cd04056">
    <property type="entry name" value="Peptidases_S53"/>
    <property type="match status" value="1"/>
</dbReference>
<dbReference type="GO" id="GO:0004252">
    <property type="term" value="F:serine-type endopeptidase activity"/>
    <property type="evidence" value="ECO:0007669"/>
    <property type="project" value="UniProtKB-UniRule"/>
</dbReference>
<dbReference type="InterPro" id="IPR050819">
    <property type="entry name" value="Tripeptidyl-peptidase_I"/>
</dbReference>
<keyword evidence="3 4" id="KW-0720">Serine protease</keyword>
<evidence type="ECO:0000256" key="1">
    <source>
        <dbReference type="ARBA" id="ARBA00022670"/>
    </source>
</evidence>
<evidence type="ECO:0000256" key="4">
    <source>
        <dbReference type="PROSITE-ProRule" id="PRU01032"/>
    </source>
</evidence>
<gene>
    <name evidence="6" type="ORF">SAMN05444581_102127</name>
</gene>
<evidence type="ECO:0000256" key="3">
    <source>
        <dbReference type="ARBA" id="ARBA00022825"/>
    </source>
</evidence>